<dbReference type="GO" id="GO:0022857">
    <property type="term" value="F:transmembrane transporter activity"/>
    <property type="evidence" value="ECO:0007669"/>
    <property type="project" value="TreeGrafter"/>
</dbReference>
<dbReference type="PANTHER" id="PTHR35011:SF2">
    <property type="entry name" value="2,3-DIKETO-L-GULONATE TRAP TRANSPORTER SMALL PERMEASE PROTEIN YIAM"/>
    <property type="match status" value="1"/>
</dbReference>
<reference evidence="11 12" key="1">
    <citation type="submission" date="2017-03" db="EMBL/GenBank/DDBJ databases">
        <title>Draft Genome sequence of Marispirochaeta sp. strain JC444.</title>
        <authorList>
            <person name="Shivani Y."/>
            <person name="Subhash Y."/>
            <person name="Sasikala C."/>
            <person name="Ramana C."/>
        </authorList>
    </citation>
    <scope>NUCLEOTIDE SEQUENCE [LARGE SCALE GENOMIC DNA]</scope>
    <source>
        <strain evidence="11 12">JC444</strain>
    </source>
</reference>
<dbReference type="InterPro" id="IPR007387">
    <property type="entry name" value="TRAP_DctQ"/>
</dbReference>
<keyword evidence="2" id="KW-0813">Transport</keyword>
<dbReference type="Proteomes" id="UP000192343">
    <property type="component" value="Unassembled WGS sequence"/>
</dbReference>
<accession>A0A1Y1S1X7</accession>
<sequence length="160" mass="18352">MKAFIRNLDKYLGTFFLASLILLVIAQIVMRVVFLAPLKGAEELVRYFLICVVFFGAPYAAREGGHIRMEELQTWFPFWLRYPVRLLSFLSAAVVFGIVAYGSVLTLMQNLANRTATLSIPFPIFIMPTVLGFILLTVAYTRMFIRFLRHPDVPWSKNKP</sequence>
<evidence type="ECO:0000256" key="3">
    <source>
        <dbReference type="ARBA" id="ARBA00022475"/>
    </source>
</evidence>
<feature type="transmembrane region" description="Helical" evidence="9">
    <location>
        <begin position="44"/>
        <end position="61"/>
    </location>
</feature>
<proteinExistence type="inferred from homology"/>
<evidence type="ECO:0000313" key="11">
    <source>
        <dbReference type="EMBL" id="ORC37786.1"/>
    </source>
</evidence>
<keyword evidence="3" id="KW-1003">Cell membrane</keyword>
<keyword evidence="6 9" id="KW-1133">Transmembrane helix</keyword>
<dbReference type="Pfam" id="PF04290">
    <property type="entry name" value="DctQ"/>
    <property type="match status" value="1"/>
</dbReference>
<evidence type="ECO:0000259" key="10">
    <source>
        <dbReference type="Pfam" id="PF04290"/>
    </source>
</evidence>
<comment type="subcellular location">
    <subcellularLocation>
        <location evidence="1">Cell inner membrane</location>
        <topology evidence="1">Multi-pass membrane protein</topology>
    </subcellularLocation>
</comment>
<evidence type="ECO:0000256" key="2">
    <source>
        <dbReference type="ARBA" id="ARBA00022448"/>
    </source>
</evidence>
<dbReference type="EMBL" id="MWQY01000002">
    <property type="protein sequence ID" value="ORC37786.1"/>
    <property type="molecule type" value="Genomic_DNA"/>
</dbReference>
<comment type="caution">
    <text evidence="11">The sequence shown here is derived from an EMBL/GenBank/DDBJ whole genome shotgun (WGS) entry which is preliminary data.</text>
</comment>
<evidence type="ECO:0000313" key="12">
    <source>
        <dbReference type="Proteomes" id="UP000192343"/>
    </source>
</evidence>
<feature type="transmembrane region" description="Helical" evidence="9">
    <location>
        <begin position="12"/>
        <end position="38"/>
    </location>
</feature>
<organism evidence="11 12">
    <name type="scientific">Marispirochaeta aestuarii</name>
    <dbReference type="NCBI Taxonomy" id="1963862"/>
    <lineage>
        <taxon>Bacteria</taxon>
        <taxon>Pseudomonadati</taxon>
        <taxon>Spirochaetota</taxon>
        <taxon>Spirochaetia</taxon>
        <taxon>Spirochaetales</taxon>
        <taxon>Spirochaetaceae</taxon>
        <taxon>Marispirochaeta</taxon>
    </lineage>
</organism>
<dbReference type="PANTHER" id="PTHR35011">
    <property type="entry name" value="2,3-DIKETO-L-GULONATE TRAP TRANSPORTER SMALL PERMEASE PROTEIN YIAM"/>
    <property type="match status" value="1"/>
</dbReference>
<keyword evidence="12" id="KW-1185">Reference proteome</keyword>
<keyword evidence="4" id="KW-0997">Cell inner membrane</keyword>
<evidence type="ECO:0000256" key="5">
    <source>
        <dbReference type="ARBA" id="ARBA00022692"/>
    </source>
</evidence>
<dbReference type="GO" id="GO:0015740">
    <property type="term" value="P:C4-dicarboxylate transport"/>
    <property type="evidence" value="ECO:0007669"/>
    <property type="project" value="TreeGrafter"/>
</dbReference>
<name>A0A1Y1S1X7_9SPIO</name>
<gene>
    <name evidence="11" type="ORF">B4O97_01935</name>
</gene>
<feature type="transmembrane region" description="Helical" evidence="9">
    <location>
        <begin position="120"/>
        <end position="140"/>
    </location>
</feature>
<evidence type="ECO:0000256" key="7">
    <source>
        <dbReference type="ARBA" id="ARBA00023136"/>
    </source>
</evidence>
<dbReference type="OrthoDB" id="45144at2"/>
<dbReference type="AlphaFoldDB" id="A0A1Y1S1X7"/>
<evidence type="ECO:0000256" key="6">
    <source>
        <dbReference type="ARBA" id="ARBA00022989"/>
    </source>
</evidence>
<keyword evidence="7 9" id="KW-0472">Membrane</keyword>
<dbReference type="STRING" id="1963862.B4O97_01935"/>
<dbReference type="GO" id="GO:0005886">
    <property type="term" value="C:plasma membrane"/>
    <property type="evidence" value="ECO:0007669"/>
    <property type="project" value="UniProtKB-SubCell"/>
</dbReference>
<dbReference type="InterPro" id="IPR055348">
    <property type="entry name" value="DctQ"/>
</dbReference>
<keyword evidence="5 9" id="KW-0812">Transmembrane</keyword>
<evidence type="ECO:0000256" key="9">
    <source>
        <dbReference type="SAM" id="Phobius"/>
    </source>
</evidence>
<feature type="domain" description="Tripartite ATP-independent periplasmic transporters DctQ component" evidence="10">
    <location>
        <begin position="20"/>
        <end position="149"/>
    </location>
</feature>
<evidence type="ECO:0000256" key="4">
    <source>
        <dbReference type="ARBA" id="ARBA00022519"/>
    </source>
</evidence>
<evidence type="ECO:0000256" key="1">
    <source>
        <dbReference type="ARBA" id="ARBA00004429"/>
    </source>
</evidence>
<feature type="transmembrane region" description="Helical" evidence="9">
    <location>
        <begin position="82"/>
        <end position="108"/>
    </location>
</feature>
<evidence type="ECO:0000256" key="8">
    <source>
        <dbReference type="ARBA" id="ARBA00038436"/>
    </source>
</evidence>
<protein>
    <recommendedName>
        <fullName evidence="10">Tripartite ATP-independent periplasmic transporters DctQ component domain-containing protein</fullName>
    </recommendedName>
</protein>
<comment type="similarity">
    <text evidence="8">Belongs to the TRAP transporter small permease family.</text>
</comment>
<dbReference type="RefSeq" id="WP_083047785.1">
    <property type="nucleotide sequence ID" value="NZ_MWQY01000002.1"/>
</dbReference>